<name>A0A081BVV3_VECG1</name>
<proteinExistence type="inferred from homology"/>
<comment type="similarity">
    <text evidence="2">Belongs to the CpxP/Spy family.</text>
</comment>
<evidence type="ECO:0000256" key="5">
    <source>
        <dbReference type="SAM" id="MobiDB-lite"/>
    </source>
</evidence>
<evidence type="ECO:0000313" key="7">
    <source>
        <dbReference type="Proteomes" id="UP000030661"/>
    </source>
</evidence>
<dbReference type="GO" id="GO:0051082">
    <property type="term" value="F:unfolded protein binding"/>
    <property type="evidence" value="ECO:0007669"/>
    <property type="project" value="TreeGrafter"/>
</dbReference>
<sequence>MTRTHKVLSVALILAVGITMIGMTLDAQAYGKKDNRPTNVPGGQFPAGPEGQFPEGPGGQFPGKDEGRGMGFLEMLTRELDLTPDQQGEITKIMATFRQEQQAKIKERIAAQREKMQQLFTAEFDEAKVREFFQQMEVEREAEREKMREDRFVERVKLISAINAVLTPEQLKIVQEKFDKLFEEDRPMFNRPMFNRPGFDKEERPPVNN</sequence>
<gene>
    <name evidence="6" type="ORF">U27_03420</name>
</gene>
<protein>
    <submittedName>
        <fullName evidence="6">P pilus assembly/Cpx signaling pathway</fullName>
    </submittedName>
</protein>
<dbReference type="EMBL" id="DF820464">
    <property type="protein sequence ID" value="GAK56458.1"/>
    <property type="molecule type" value="Genomic_DNA"/>
</dbReference>
<feature type="region of interest" description="Disordered" evidence="5">
    <location>
        <begin position="34"/>
        <end position="68"/>
    </location>
</feature>
<dbReference type="InterPro" id="IPR012899">
    <property type="entry name" value="LTXXQ"/>
</dbReference>
<dbReference type="Proteomes" id="UP000030661">
    <property type="component" value="Unassembled WGS sequence"/>
</dbReference>
<keyword evidence="7" id="KW-1185">Reference proteome</keyword>
<evidence type="ECO:0000313" key="6">
    <source>
        <dbReference type="EMBL" id="GAK56458.1"/>
    </source>
</evidence>
<dbReference type="PANTHER" id="PTHR38102:SF1">
    <property type="entry name" value="PERIPLASMIC CHAPERONE SPY"/>
    <property type="match status" value="1"/>
</dbReference>
<comment type="subcellular location">
    <subcellularLocation>
        <location evidence="1">Periplasm</location>
    </subcellularLocation>
</comment>
<evidence type="ECO:0000256" key="1">
    <source>
        <dbReference type="ARBA" id="ARBA00004418"/>
    </source>
</evidence>
<dbReference type="GO" id="GO:0030288">
    <property type="term" value="C:outer membrane-bounded periplasmic space"/>
    <property type="evidence" value="ECO:0007669"/>
    <property type="project" value="TreeGrafter"/>
</dbReference>
<dbReference type="PANTHER" id="PTHR38102">
    <property type="entry name" value="PERIPLASMIC CHAPERONE SPY"/>
    <property type="match status" value="1"/>
</dbReference>
<evidence type="ECO:0000256" key="4">
    <source>
        <dbReference type="ARBA" id="ARBA00022764"/>
    </source>
</evidence>
<reference evidence="6" key="1">
    <citation type="journal article" date="2015" name="PeerJ">
        <title>First genomic representation of candidate bacterial phylum KSB3 points to enhanced environmental sensing as a trigger of wastewater bulking.</title>
        <authorList>
            <person name="Sekiguchi Y."/>
            <person name="Ohashi A."/>
            <person name="Parks D.H."/>
            <person name="Yamauchi T."/>
            <person name="Tyson G.W."/>
            <person name="Hugenholtz P."/>
        </authorList>
    </citation>
    <scope>NUCLEOTIDE SEQUENCE [LARGE SCALE GENOMIC DNA]</scope>
</reference>
<keyword evidence="4" id="KW-0574">Periplasm</keyword>
<keyword evidence="3" id="KW-0732">Signal</keyword>
<dbReference type="AlphaFoldDB" id="A0A081BVV3"/>
<dbReference type="Gene3D" id="1.20.120.1490">
    <property type="match status" value="1"/>
</dbReference>
<organism evidence="6">
    <name type="scientific">Vecturithrix granuli</name>
    <dbReference type="NCBI Taxonomy" id="1499967"/>
    <lineage>
        <taxon>Bacteria</taxon>
        <taxon>Candidatus Moduliflexota</taxon>
        <taxon>Candidatus Vecturitrichia</taxon>
        <taxon>Candidatus Vecturitrichales</taxon>
        <taxon>Candidatus Vecturitrichaceae</taxon>
        <taxon>Candidatus Vecturithrix</taxon>
    </lineage>
</organism>
<evidence type="ECO:0000256" key="3">
    <source>
        <dbReference type="ARBA" id="ARBA00022729"/>
    </source>
</evidence>
<dbReference type="InterPro" id="IPR052211">
    <property type="entry name" value="Cpx_auxiliary_protein"/>
</dbReference>
<dbReference type="HOGENOM" id="CLU_1313389_0_0_0"/>
<dbReference type="CDD" id="cd09916">
    <property type="entry name" value="CpxP_like"/>
    <property type="match status" value="1"/>
</dbReference>
<accession>A0A081BVV3</accession>
<evidence type="ECO:0000256" key="2">
    <source>
        <dbReference type="ARBA" id="ARBA00008441"/>
    </source>
</evidence>
<dbReference type="Pfam" id="PF07813">
    <property type="entry name" value="LTXXQ"/>
    <property type="match status" value="1"/>
</dbReference>